<dbReference type="OrthoDB" id="1910697at2759"/>
<accession>A0A200Q3J1</accession>
<dbReference type="OMA" id="GNISFPM"/>
<dbReference type="InParanoid" id="A0A200Q3J1"/>
<dbReference type="FunCoup" id="A0A200Q3J1">
    <property type="interactions" value="812"/>
</dbReference>
<keyword evidence="3" id="KW-1185">Reference proteome</keyword>
<feature type="compositionally biased region" description="Low complexity" evidence="1">
    <location>
        <begin position="206"/>
        <end position="222"/>
    </location>
</feature>
<dbReference type="Proteomes" id="UP000195402">
    <property type="component" value="Unassembled WGS sequence"/>
</dbReference>
<comment type="caution">
    <text evidence="2">The sequence shown here is derived from an EMBL/GenBank/DDBJ whole genome shotgun (WGS) entry which is preliminary data.</text>
</comment>
<gene>
    <name evidence="2" type="ORF">BVC80_1211g102</name>
</gene>
<dbReference type="PANTHER" id="PTHR36748">
    <property type="entry name" value="MENTAL RETARDATION GTPASE ACTIVATING PROTEIN"/>
    <property type="match status" value="1"/>
</dbReference>
<evidence type="ECO:0000256" key="1">
    <source>
        <dbReference type="SAM" id="MobiDB-lite"/>
    </source>
</evidence>
<dbReference type="EMBL" id="MVGT01003194">
    <property type="protein sequence ID" value="OVA05029.1"/>
    <property type="molecule type" value="Genomic_DNA"/>
</dbReference>
<feature type="compositionally biased region" description="Basic and acidic residues" evidence="1">
    <location>
        <begin position="223"/>
        <end position="232"/>
    </location>
</feature>
<feature type="region of interest" description="Disordered" evidence="1">
    <location>
        <begin position="173"/>
        <end position="269"/>
    </location>
</feature>
<feature type="compositionally biased region" description="Basic and acidic residues" evidence="1">
    <location>
        <begin position="187"/>
        <end position="200"/>
    </location>
</feature>
<proteinExistence type="predicted"/>
<dbReference type="PANTHER" id="PTHR36748:SF3">
    <property type="entry name" value="MENTAL RETARDATION GTPASE ACTIVATING PROTEIN"/>
    <property type="match status" value="1"/>
</dbReference>
<dbReference type="AlphaFoldDB" id="A0A200Q3J1"/>
<protein>
    <submittedName>
        <fullName evidence="2">Uncharacterized protein</fullName>
    </submittedName>
</protein>
<evidence type="ECO:0000313" key="2">
    <source>
        <dbReference type="EMBL" id="OVA05029.1"/>
    </source>
</evidence>
<evidence type="ECO:0000313" key="3">
    <source>
        <dbReference type="Proteomes" id="UP000195402"/>
    </source>
</evidence>
<sequence>MVYAMEPWTPSSGRRQHDESEFNLREWALKARNISRENTSSRRFSAPNIRSFRELETKSFRSNTTISSTASSPGYTLTDEIDPSTYSFTTALRALQARSGYGWEWLSPDGFVLNSKWNEAEKYICNPLSGEVPMECLSSKTLSRRSLSTSTSKITISAPLIYSSHARLVRSKSTATQDNEIGSHPPIQDEKAEKLNRDMNIKSTTPTDHSSSNSGPSSTTPPIEERLMKQYEVEGGEAPSNSGIKSKSDEEIEGNERRTEKDQEKRKDKVMYKCCSWQGGCLPWRRWLWMKSSSEENTKTRYRD</sequence>
<organism evidence="2 3">
    <name type="scientific">Macleaya cordata</name>
    <name type="common">Five-seeded plume-poppy</name>
    <name type="synonym">Bocconia cordata</name>
    <dbReference type="NCBI Taxonomy" id="56857"/>
    <lineage>
        <taxon>Eukaryota</taxon>
        <taxon>Viridiplantae</taxon>
        <taxon>Streptophyta</taxon>
        <taxon>Embryophyta</taxon>
        <taxon>Tracheophyta</taxon>
        <taxon>Spermatophyta</taxon>
        <taxon>Magnoliopsida</taxon>
        <taxon>Ranunculales</taxon>
        <taxon>Papaveraceae</taxon>
        <taxon>Papaveroideae</taxon>
        <taxon>Macleaya</taxon>
    </lineage>
</organism>
<feature type="compositionally biased region" description="Basic and acidic residues" evidence="1">
    <location>
        <begin position="246"/>
        <end position="269"/>
    </location>
</feature>
<name>A0A200Q3J1_MACCD</name>
<reference evidence="2 3" key="1">
    <citation type="journal article" date="2017" name="Mol. Plant">
        <title>The Genome of Medicinal Plant Macleaya cordata Provides New Insights into Benzylisoquinoline Alkaloids Metabolism.</title>
        <authorList>
            <person name="Liu X."/>
            <person name="Liu Y."/>
            <person name="Huang P."/>
            <person name="Ma Y."/>
            <person name="Qing Z."/>
            <person name="Tang Q."/>
            <person name="Cao H."/>
            <person name="Cheng P."/>
            <person name="Zheng Y."/>
            <person name="Yuan Z."/>
            <person name="Zhou Y."/>
            <person name="Liu J."/>
            <person name="Tang Z."/>
            <person name="Zhuo Y."/>
            <person name="Zhang Y."/>
            <person name="Yu L."/>
            <person name="Huang J."/>
            <person name="Yang P."/>
            <person name="Peng Q."/>
            <person name="Zhang J."/>
            <person name="Jiang W."/>
            <person name="Zhang Z."/>
            <person name="Lin K."/>
            <person name="Ro D.K."/>
            <person name="Chen X."/>
            <person name="Xiong X."/>
            <person name="Shang Y."/>
            <person name="Huang S."/>
            <person name="Zeng J."/>
        </authorList>
    </citation>
    <scope>NUCLEOTIDE SEQUENCE [LARGE SCALE GENOMIC DNA]</scope>
    <source>
        <strain evidence="3">cv. BLH2017</strain>
        <tissue evidence="2">Root</tissue>
    </source>
</reference>